<dbReference type="RefSeq" id="WP_149860311.1">
    <property type="nucleotide sequence ID" value="NZ_VUOD01000004.1"/>
</dbReference>
<comment type="similarity">
    <text evidence="1">Belongs to the transglycosylase Slt family.</text>
</comment>
<name>A0A5B2ZCF9_9GAMM</name>
<dbReference type="Pfam" id="PF01464">
    <property type="entry name" value="SLT"/>
    <property type="match status" value="1"/>
</dbReference>
<accession>A0A5B2ZCF9</accession>
<reference evidence="6 7" key="1">
    <citation type="submission" date="2019-09" db="EMBL/GenBank/DDBJ databases">
        <title>Arenimonas chukotkensis sp. nov., a bacterium isolated from Chukotka hot spring, Arctic region, Russia.</title>
        <authorList>
            <person name="Zayulina K.S."/>
            <person name="Prokofeva M.I."/>
            <person name="Elcheninov A.G."/>
            <person name="Novikov A."/>
            <person name="Kochetkova T.V."/>
            <person name="Kublanov I.V."/>
        </authorList>
    </citation>
    <scope>NUCLEOTIDE SEQUENCE [LARGE SCALE GENOMIC DNA]</scope>
    <source>
        <strain evidence="6 7">3729k</strain>
    </source>
</reference>
<dbReference type="CDD" id="cd00254">
    <property type="entry name" value="LT-like"/>
    <property type="match status" value="1"/>
</dbReference>
<keyword evidence="7" id="KW-1185">Reference proteome</keyword>
<comment type="caution">
    <text evidence="6">The sequence shown here is derived from an EMBL/GenBank/DDBJ whole genome shotgun (WGS) entry which is preliminary data.</text>
</comment>
<dbReference type="InterPro" id="IPR023346">
    <property type="entry name" value="Lysozyme-like_dom_sf"/>
</dbReference>
<dbReference type="GO" id="GO:0008933">
    <property type="term" value="F:peptidoglycan lytic transglycosylase activity"/>
    <property type="evidence" value="ECO:0007669"/>
    <property type="project" value="InterPro"/>
</dbReference>
<sequence length="292" mass="30537">MSPRLPLLACLLFAAAPAEAGTLYRCTGADGIPNYTSKKVPGASCKVVANYGPADARPRAPAPGPTPPAGSRGGEAGLQSRVEFRTAGPGQAPAAAPAPAAGARVTRGAVYRYERDGVVHYTNVRPPGGSAATLLFTYVETCYACGLLPGVDFHTVRLDTESYAAEVRAAAGEFGVEEAVVRAIIHAESAYRPDAVSHAGAQGLMQLIPATAERFGVRDVFDPAQNIRGGVQYLAWLLKRYDGDLSLAAAGYNAGEGAVDRYGGIPPYAETRRYVERVGILAERYRGALAAN</sequence>
<dbReference type="Proteomes" id="UP000322165">
    <property type="component" value="Unassembled WGS sequence"/>
</dbReference>
<dbReference type="SUPFAM" id="SSF53955">
    <property type="entry name" value="Lysozyme-like"/>
    <property type="match status" value="1"/>
</dbReference>
<proteinExistence type="inferred from homology"/>
<feature type="region of interest" description="Disordered" evidence="2">
    <location>
        <begin position="55"/>
        <end position="76"/>
    </location>
</feature>
<evidence type="ECO:0000256" key="2">
    <source>
        <dbReference type="SAM" id="MobiDB-lite"/>
    </source>
</evidence>
<dbReference type="Pfam" id="PF13511">
    <property type="entry name" value="DUF4124"/>
    <property type="match status" value="1"/>
</dbReference>
<keyword evidence="3" id="KW-0732">Signal</keyword>
<dbReference type="EMBL" id="VUOD01000004">
    <property type="protein sequence ID" value="KAA2284812.1"/>
    <property type="molecule type" value="Genomic_DNA"/>
</dbReference>
<dbReference type="InterPro" id="IPR000189">
    <property type="entry name" value="Transglyc_AS"/>
</dbReference>
<protein>
    <submittedName>
        <fullName evidence="6">Lytic transglycosylase domain-containing protein</fullName>
    </submittedName>
</protein>
<evidence type="ECO:0000256" key="3">
    <source>
        <dbReference type="SAM" id="SignalP"/>
    </source>
</evidence>
<dbReference type="GO" id="GO:0016020">
    <property type="term" value="C:membrane"/>
    <property type="evidence" value="ECO:0007669"/>
    <property type="project" value="InterPro"/>
</dbReference>
<dbReference type="GO" id="GO:0000270">
    <property type="term" value="P:peptidoglycan metabolic process"/>
    <property type="evidence" value="ECO:0007669"/>
    <property type="project" value="InterPro"/>
</dbReference>
<dbReference type="PANTHER" id="PTHR37423">
    <property type="entry name" value="SOLUBLE LYTIC MUREIN TRANSGLYCOSYLASE-RELATED"/>
    <property type="match status" value="1"/>
</dbReference>
<dbReference type="Gene3D" id="1.10.530.10">
    <property type="match status" value="1"/>
</dbReference>
<evidence type="ECO:0000259" key="5">
    <source>
        <dbReference type="Pfam" id="PF13511"/>
    </source>
</evidence>
<evidence type="ECO:0000259" key="4">
    <source>
        <dbReference type="Pfam" id="PF01464"/>
    </source>
</evidence>
<feature type="chain" id="PRO_5023008764" evidence="3">
    <location>
        <begin position="21"/>
        <end position="292"/>
    </location>
</feature>
<organism evidence="6 7">
    <name type="scientific">Arenimonas fontis</name>
    <dbReference type="NCBI Taxonomy" id="2608255"/>
    <lineage>
        <taxon>Bacteria</taxon>
        <taxon>Pseudomonadati</taxon>
        <taxon>Pseudomonadota</taxon>
        <taxon>Gammaproteobacteria</taxon>
        <taxon>Lysobacterales</taxon>
        <taxon>Lysobacteraceae</taxon>
        <taxon>Arenimonas</taxon>
    </lineage>
</organism>
<feature type="domain" description="Transglycosylase SLT" evidence="4">
    <location>
        <begin position="168"/>
        <end position="265"/>
    </location>
</feature>
<gene>
    <name evidence="6" type="ORF">F0415_06035</name>
</gene>
<reference evidence="6 7" key="2">
    <citation type="submission" date="2019-09" db="EMBL/GenBank/DDBJ databases">
        <authorList>
            <person name="Mazur A."/>
        </authorList>
    </citation>
    <scope>NUCLEOTIDE SEQUENCE [LARGE SCALE GENOMIC DNA]</scope>
    <source>
        <strain evidence="6 7">3729k</strain>
    </source>
</reference>
<dbReference type="AlphaFoldDB" id="A0A5B2ZCF9"/>
<evidence type="ECO:0000256" key="1">
    <source>
        <dbReference type="ARBA" id="ARBA00007734"/>
    </source>
</evidence>
<feature type="domain" description="DUF4124" evidence="5">
    <location>
        <begin position="10"/>
        <end position="63"/>
    </location>
</feature>
<dbReference type="InterPro" id="IPR025392">
    <property type="entry name" value="DUF4124"/>
</dbReference>
<feature type="signal peptide" evidence="3">
    <location>
        <begin position="1"/>
        <end position="20"/>
    </location>
</feature>
<evidence type="ECO:0000313" key="7">
    <source>
        <dbReference type="Proteomes" id="UP000322165"/>
    </source>
</evidence>
<evidence type="ECO:0000313" key="6">
    <source>
        <dbReference type="EMBL" id="KAA2284812.1"/>
    </source>
</evidence>
<dbReference type="PROSITE" id="PS00922">
    <property type="entry name" value="TRANSGLYCOSYLASE"/>
    <property type="match status" value="1"/>
</dbReference>
<dbReference type="PANTHER" id="PTHR37423:SF2">
    <property type="entry name" value="MEMBRANE-BOUND LYTIC MUREIN TRANSGLYCOSYLASE C"/>
    <property type="match status" value="1"/>
</dbReference>
<dbReference type="InterPro" id="IPR008258">
    <property type="entry name" value="Transglycosylase_SLT_dom_1"/>
</dbReference>